<dbReference type="OrthoDB" id="5932488at2"/>
<dbReference type="RefSeq" id="WP_052112763.1">
    <property type="nucleotide sequence ID" value="NZ_AVPL01000016.1"/>
</dbReference>
<dbReference type="InterPro" id="IPR036388">
    <property type="entry name" value="WH-like_DNA-bd_sf"/>
</dbReference>
<dbReference type="Gene3D" id="1.10.10.10">
    <property type="entry name" value="Winged helix-like DNA-binding domain superfamily/Winged helix DNA-binding domain"/>
    <property type="match status" value="1"/>
</dbReference>
<evidence type="ECO:0008006" key="3">
    <source>
        <dbReference type="Google" id="ProtNLM"/>
    </source>
</evidence>
<dbReference type="AlphaFoldDB" id="A0A0A0JXV9"/>
<dbReference type="GO" id="GO:0006355">
    <property type="term" value="P:regulation of DNA-templated transcription"/>
    <property type="evidence" value="ECO:0007669"/>
    <property type="project" value="InterPro"/>
</dbReference>
<reference evidence="1 2" key="1">
    <citation type="submission" date="2013-08" db="EMBL/GenBank/DDBJ databases">
        <title>The genome sequence of Knoellia aerolata.</title>
        <authorList>
            <person name="Zhu W."/>
            <person name="Wang G."/>
        </authorList>
    </citation>
    <scope>NUCLEOTIDE SEQUENCE [LARGE SCALE GENOMIC DNA]</scope>
    <source>
        <strain evidence="1 2">DSM 18566</strain>
    </source>
</reference>
<dbReference type="InterPro" id="IPR016032">
    <property type="entry name" value="Sig_transdc_resp-reg_C-effctor"/>
</dbReference>
<organism evidence="1 2">
    <name type="scientific">Knoellia aerolata DSM 18566</name>
    <dbReference type="NCBI Taxonomy" id="1385519"/>
    <lineage>
        <taxon>Bacteria</taxon>
        <taxon>Bacillati</taxon>
        <taxon>Actinomycetota</taxon>
        <taxon>Actinomycetes</taxon>
        <taxon>Micrococcales</taxon>
        <taxon>Intrasporangiaceae</taxon>
        <taxon>Knoellia</taxon>
    </lineage>
</organism>
<sequence>MPLTSADATSPSRLLGEYCDREDSRIEERLRDLGQARALLARLDSAGPAPSTQGVEPISDEMAPTVVQRLIHEASGLLRNVVMVVDSGPALDDTTMRDNQQWIAGGNLQRTIYPAAALDTPQGLQWLRSWSTVGEEQRLLPEVGSEYAVFGDVGAVALARWGELASGYVLIRDPLLISTLAAHFDLAWEHAHAVPFAASVPGDERLVELLGMGLKDEAIARFLGIGLRTVRRRIAALMAIHGVDTRFQLGAALTSLRSGPTRPTRVGSGRTR</sequence>
<dbReference type="GO" id="GO:0003677">
    <property type="term" value="F:DNA binding"/>
    <property type="evidence" value="ECO:0007669"/>
    <property type="project" value="InterPro"/>
</dbReference>
<evidence type="ECO:0000313" key="2">
    <source>
        <dbReference type="Proteomes" id="UP000030013"/>
    </source>
</evidence>
<dbReference type="EMBL" id="AVPL01000016">
    <property type="protein sequence ID" value="KGN41529.1"/>
    <property type="molecule type" value="Genomic_DNA"/>
</dbReference>
<keyword evidence="2" id="KW-1185">Reference proteome</keyword>
<gene>
    <name evidence="1" type="ORF">N801_06885</name>
</gene>
<dbReference type="STRING" id="1385519.N801_06885"/>
<comment type="caution">
    <text evidence="1">The sequence shown here is derived from an EMBL/GenBank/DDBJ whole genome shotgun (WGS) entry which is preliminary data.</text>
</comment>
<proteinExistence type="predicted"/>
<evidence type="ECO:0000313" key="1">
    <source>
        <dbReference type="EMBL" id="KGN41529.1"/>
    </source>
</evidence>
<dbReference type="eggNOG" id="COG2197">
    <property type="taxonomic scope" value="Bacteria"/>
</dbReference>
<dbReference type="SUPFAM" id="SSF46894">
    <property type="entry name" value="C-terminal effector domain of the bipartite response regulators"/>
    <property type="match status" value="1"/>
</dbReference>
<protein>
    <recommendedName>
        <fullName evidence="3">HTH luxR-type domain-containing protein</fullName>
    </recommendedName>
</protein>
<accession>A0A0A0JXV9</accession>
<name>A0A0A0JXV9_9MICO</name>
<dbReference type="Proteomes" id="UP000030013">
    <property type="component" value="Unassembled WGS sequence"/>
</dbReference>